<keyword evidence="5" id="KW-0732">Signal</keyword>
<evidence type="ECO:0000256" key="3">
    <source>
        <dbReference type="ARBA" id="ARBA00022989"/>
    </source>
</evidence>
<evidence type="ECO:0000256" key="1">
    <source>
        <dbReference type="ARBA" id="ARBA00004370"/>
    </source>
</evidence>
<keyword evidence="4" id="KW-0472">Membrane</keyword>
<dbReference type="PANTHER" id="PTHR30483:SF40">
    <property type="entry name" value="HISTIDINE KINASE"/>
    <property type="match status" value="1"/>
</dbReference>
<feature type="chain" id="PRO_5014174811" evidence="5">
    <location>
        <begin position="22"/>
        <end position="399"/>
    </location>
</feature>
<organism evidence="7 8">
    <name type="scientific">Mucilaginibacter auburnensis</name>
    <dbReference type="NCBI Taxonomy" id="1457233"/>
    <lineage>
        <taxon>Bacteria</taxon>
        <taxon>Pseudomonadati</taxon>
        <taxon>Bacteroidota</taxon>
        <taxon>Sphingobacteriia</taxon>
        <taxon>Sphingobacteriales</taxon>
        <taxon>Sphingobacteriaceae</taxon>
        <taxon>Mucilaginibacter</taxon>
    </lineage>
</organism>
<evidence type="ECO:0000256" key="2">
    <source>
        <dbReference type="ARBA" id="ARBA00022692"/>
    </source>
</evidence>
<dbReference type="Gene3D" id="3.40.50.2300">
    <property type="match status" value="2"/>
</dbReference>
<gene>
    <name evidence="7" type="ORF">CLV57_0111</name>
</gene>
<dbReference type="InterPro" id="IPR028082">
    <property type="entry name" value="Peripla_BP_I"/>
</dbReference>
<dbReference type="Proteomes" id="UP000242687">
    <property type="component" value="Unassembled WGS sequence"/>
</dbReference>
<sequence>MKKIFTLAFAALLFTAVSSCRKNDQEKTINVVGLFSLTGNWSSLGLASRAALEVASDDINQYLTAKNIKYRLKFIVNDTKLDPELAKTYFTQAKREGAKFIIGPQSSAELTALKPLIDDAELMVVSQSSTAGSLSIPDDAIFRYCPPDKIEGAAMANTIYTKGIKGLVTVARDDAGNKGLQTSTGAAFTAKGGQTTALTPYAATAPNYAAVIASIKAQVTTLSGTYGADKVGVYLASFDEGVELFKLAAADAILSNVKWFGSDGVALSTAFLSDAAAADFAIKTAYFAPAFGLPVATEAQWKPIAARIKAKTNLEPDAFALAAYDAAWSIAHTLEATNGSTIDFKQTKFKFTEQSNAYMGITGSTTLDENGDRAAGSFDYFGIVKEGSNYVWKLVGKSE</sequence>
<keyword evidence="2" id="KW-0812">Transmembrane</keyword>
<comment type="subcellular location">
    <subcellularLocation>
        <location evidence="1">Membrane</location>
    </subcellularLocation>
</comment>
<dbReference type="Pfam" id="PF01094">
    <property type="entry name" value="ANF_receptor"/>
    <property type="match status" value="1"/>
</dbReference>
<comment type="caution">
    <text evidence="7">The sequence shown here is derived from an EMBL/GenBank/DDBJ whole genome shotgun (WGS) entry which is preliminary data.</text>
</comment>
<dbReference type="GO" id="GO:0016020">
    <property type="term" value="C:membrane"/>
    <property type="evidence" value="ECO:0007669"/>
    <property type="project" value="UniProtKB-SubCell"/>
</dbReference>
<keyword evidence="8" id="KW-1185">Reference proteome</keyword>
<dbReference type="InterPro" id="IPR051010">
    <property type="entry name" value="BCAA_transport"/>
</dbReference>
<proteinExistence type="predicted"/>
<dbReference type="OrthoDB" id="5441927at2"/>
<name>A0A2H9VQS0_9SPHI</name>
<dbReference type="PROSITE" id="PS51257">
    <property type="entry name" value="PROKAR_LIPOPROTEIN"/>
    <property type="match status" value="1"/>
</dbReference>
<dbReference type="PANTHER" id="PTHR30483">
    <property type="entry name" value="LEUCINE-SPECIFIC-BINDING PROTEIN"/>
    <property type="match status" value="1"/>
</dbReference>
<evidence type="ECO:0000313" key="8">
    <source>
        <dbReference type="Proteomes" id="UP000242687"/>
    </source>
</evidence>
<dbReference type="InterPro" id="IPR001828">
    <property type="entry name" value="ANF_lig-bd_rcpt"/>
</dbReference>
<reference evidence="7 8" key="1">
    <citation type="submission" date="2017-11" db="EMBL/GenBank/DDBJ databases">
        <title>Genomic Encyclopedia of Archaeal and Bacterial Type Strains, Phase II (KMG-II): From Individual Species to Whole Genera.</title>
        <authorList>
            <person name="Goeker M."/>
        </authorList>
    </citation>
    <scope>NUCLEOTIDE SEQUENCE [LARGE SCALE GENOMIC DNA]</scope>
    <source>
        <strain evidence="7 8">DSM 28175</strain>
    </source>
</reference>
<dbReference type="SUPFAM" id="SSF53822">
    <property type="entry name" value="Periplasmic binding protein-like I"/>
    <property type="match status" value="1"/>
</dbReference>
<evidence type="ECO:0000259" key="6">
    <source>
        <dbReference type="Pfam" id="PF01094"/>
    </source>
</evidence>
<accession>A0A2H9VQS0</accession>
<dbReference type="AlphaFoldDB" id="A0A2H9VQS0"/>
<feature type="domain" description="Receptor ligand binding region" evidence="6">
    <location>
        <begin position="49"/>
        <end position="382"/>
    </location>
</feature>
<evidence type="ECO:0000256" key="5">
    <source>
        <dbReference type="SAM" id="SignalP"/>
    </source>
</evidence>
<dbReference type="RefSeq" id="WP_100339425.1">
    <property type="nucleotide sequence ID" value="NZ_PGFJ01000001.1"/>
</dbReference>
<keyword evidence="3" id="KW-1133">Transmembrane helix</keyword>
<feature type="signal peptide" evidence="5">
    <location>
        <begin position="1"/>
        <end position="21"/>
    </location>
</feature>
<dbReference type="EMBL" id="PGFJ01000001">
    <property type="protein sequence ID" value="PJJ83133.1"/>
    <property type="molecule type" value="Genomic_DNA"/>
</dbReference>
<evidence type="ECO:0000313" key="7">
    <source>
        <dbReference type="EMBL" id="PJJ83133.1"/>
    </source>
</evidence>
<protein>
    <submittedName>
        <fullName evidence="7">Branched-chain amino acid transport system substrate-binding protein</fullName>
    </submittedName>
</protein>
<evidence type="ECO:0000256" key="4">
    <source>
        <dbReference type="ARBA" id="ARBA00023136"/>
    </source>
</evidence>